<organism evidence="5 6">
    <name type="scientific">Paenibacillus thiaminolyticus</name>
    <name type="common">Bacillus thiaminolyticus</name>
    <dbReference type="NCBI Taxonomy" id="49283"/>
    <lineage>
        <taxon>Bacteria</taxon>
        <taxon>Bacillati</taxon>
        <taxon>Bacillota</taxon>
        <taxon>Bacilli</taxon>
        <taxon>Bacillales</taxon>
        <taxon>Paenibacillaceae</taxon>
        <taxon>Paenibacillus</taxon>
    </lineage>
</organism>
<dbReference type="Gene3D" id="1.10.10.10">
    <property type="entry name" value="Winged helix-like DNA-binding domain superfamily/Winged helix DNA-binding domain"/>
    <property type="match status" value="1"/>
</dbReference>
<dbReference type="PROSITE" id="PS50995">
    <property type="entry name" value="HTH_MARR_2"/>
    <property type="match status" value="1"/>
</dbReference>
<keyword evidence="2" id="KW-0238">DNA-binding</keyword>
<evidence type="ECO:0000259" key="4">
    <source>
        <dbReference type="PROSITE" id="PS50995"/>
    </source>
</evidence>
<dbReference type="PANTHER" id="PTHR42756:SF1">
    <property type="entry name" value="TRANSCRIPTIONAL REPRESSOR OF EMRAB OPERON"/>
    <property type="match status" value="1"/>
</dbReference>
<proteinExistence type="predicted"/>
<dbReference type="InterPro" id="IPR000835">
    <property type="entry name" value="HTH_MarR-typ"/>
</dbReference>
<dbReference type="OrthoDB" id="166070at2"/>
<dbReference type="GO" id="GO:0003700">
    <property type="term" value="F:DNA-binding transcription factor activity"/>
    <property type="evidence" value="ECO:0007669"/>
    <property type="project" value="InterPro"/>
</dbReference>
<evidence type="ECO:0000256" key="1">
    <source>
        <dbReference type="ARBA" id="ARBA00023015"/>
    </source>
</evidence>
<evidence type="ECO:0000256" key="3">
    <source>
        <dbReference type="ARBA" id="ARBA00023163"/>
    </source>
</evidence>
<keyword evidence="1" id="KW-0805">Transcription regulation</keyword>
<keyword evidence="3" id="KW-0804">Transcription</keyword>
<dbReference type="InterPro" id="IPR036390">
    <property type="entry name" value="WH_DNA-bd_sf"/>
</dbReference>
<dbReference type="SMART" id="SM00347">
    <property type="entry name" value="HTH_MARR"/>
    <property type="match status" value="1"/>
</dbReference>
<comment type="caution">
    <text evidence="5">The sequence shown here is derived from an EMBL/GenBank/DDBJ whole genome shotgun (WGS) entry which is preliminary data.</text>
</comment>
<dbReference type="PRINTS" id="PR00598">
    <property type="entry name" value="HTHMARR"/>
</dbReference>
<protein>
    <submittedName>
        <fullName evidence="5">MarR family transcriptional regulator</fullName>
    </submittedName>
</protein>
<gene>
    <name evidence="5" type="ORF">DQX05_09555</name>
</gene>
<dbReference type="Pfam" id="PF01047">
    <property type="entry name" value="MarR"/>
    <property type="match status" value="1"/>
</dbReference>
<dbReference type="InterPro" id="IPR036388">
    <property type="entry name" value="WH-like_DNA-bd_sf"/>
</dbReference>
<dbReference type="GO" id="GO:0003677">
    <property type="term" value="F:DNA binding"/>
    <property type="evidence" value="ECO:0007669"/>
    <property type="project" value="UniProtKB-KW"/>
</dbReference>
<dbReference type="AlphaFoldDB" id="A0A3A3GNG3"/>
<name>A0A3A3GNG3_PANTH</name>
<dbReference type="SUPFAM" id="SSF46785">
    <property type="entry name" value="Winged helix' DNA-binding domain"/>
    <property type="match status" value="1"/>
</dbReference>
<dbReference type="EMBL" id="QYZD01000006">
    <property type="protein sequence ID" value="RJG24559.1"/>
    <property type="molecule type" value="Genomic_DNA"/>
</dbReference>
<sequence length="150" mass="17661">MAGDEELIQFERLFWRVSRKIQCLRKKKFNDRLSDSQTYILVKLATEGPQKVSSLAESIGITPGGVTSISDKLIASGYAQRKRDEEDRRVVFLEITDKGMDIMRELHQERLEIIRYLFNNLPADDLHHLNRTYEKLLENLDKYEKEMLEE</sequence>
<dbReference type="Proteomes" id="UP000266177">
    <property type="component" value="Unassembled WGS sequence"/>
</dbReference>
<dbReference type="RefSeq" id="WP_119793012.1">
    <property type="nucleotide sequence ID" value="NZ_QYZD01000006.1"/>
</dbReference>
<feature type="domain" description="HTH marR-type" evidence="4">
    <location>
        <begin position="7"/>
        <end position="138"/>
    </location>
</feature>
<evidence type="ECO:0000256" key="2">
    <source>
        <dbReference type="ARBA" id="ARBA00023125"/>
    </source>
</evidence>
<reference evidence="5 6" key="1">
    <citation type="submission" date="2018-09" db="EMBL/GenBank/DDBJ databases">
        <title>Paenibacillus SK2017-BO5.</title>
        <authorList>
            <person name="Piskunova J.V."/>
            <person name="Dubiley S.A."/>
            <person name="Severinov K.V."/>
        </authorList>
    </citation>
    <scope>NUCLEOTIDE SEQUENCE [LARGE SCALE GENOMIC DNA]</scope>
    <source>
        <strain evidence="5 6">BO5</strain>
    </source>
</reference>
<dbReference type="PANTHER" id="PTHR42756">
    <property type="entry name" value="TRANSCRIPTIONAL REGULATOR, MARR"/>
    <property type="match status" value="1"/>
</dbReference>
<accession>A0A3A3GNG3</accession>
<evidence type="ECO:0000313" key="5">
    <source>
        <dbReference type="EMBL" id="RJG24559.1"/>
    </source>
</evidence>
<evidence type="ECO:0000313" key="6">
    <source>
        <dbReference type="Proteomes" id="UP000266177"/>
    </source>
</evidence>